<sequence length="58" mass="6672">MTSLCQKIKRGEAVAKKVDPSLVIPLPKRHYHDARECLHHKLDGQTIMEQIFNCKAIM</sequence>
<dbReference type="EMBL" id="JAIWYP010000009">
    <property type="protein sequence ID" value="KAH3775899.1"/>
    <property type="molecule type" value="Genomic_DNA"/>
</dbReference>
<name>A0A9D4E8I9_DREPO</name>
<dbReference type="Proteomes" id="UP000828390">
    <property type="component" value="Unassembled WGS sequence"/>
</dbReference>
<accession>A0A9D4E8I9</accession>
<proteinExistence type="predicted"/>
<reference evidence="1" key="2">
    <citation type="submission" date="2020-11" db="EMBL/GenBank/DDBJ databases">
        <authorList>
            <person name="McCartney M.A."/>
            <person name="Auch B."/>
            <person name="Kono T."/>
            <person name="Mallez S."/>
            <person name="Becker A."/>
            <person name="Gohl D.M."/>
            <person name="Silverstein K.A.T."/>
            <person name="Koren S."/>
            <person name="Bechman K.B."/>
            <person name="Herman A."/>
            <person name="Abrahante J.E."/>
            <person name="Garbe J."/>
        </authorList>
    </citation>
    <scope>NUCLEOTIDE SEQUENCE</scope>
    <source>
        <strain evidence="1">Duluth1</strain>
        <tissue evidence="1">Whole animal</tissue>
    </source>
</reference>
<gene>
    <name evidence="1" type="ORF">DPMN_177309</name>
</gene>
<keyword evidence="2" id="KW-1185">Reference proteome</keyword>
<comment type="caution">
    <text evidence="1">The sequence shown here is derived from an EMBL/GenBank/DDBJ whole genome shotgun (WGS) entry which is preliminary data.</text>
</comment>
<dbReference type="AlphaFoldDB" id="A0A9D4E8I9"/>
<organism evidence="1 2">
    <name type="scientific">Dreissena polymorpha</name>
    <name type="common">Zebra mussel</name>
    <name type="synonym">Mytilus polymorpha</name>
    <dbReference type="NCBI Taxonomy" id="45954"/>
    <lineage>
        <taxon>Eukaryota</taxon>
        <taxon>Metazoa</taxon>
        <taxon>Spiralia</taxon>
        <taxon>Lophotrochozoa</taxon>
        <taxon>Mollusca</taxon>
        <taxon>Bivalvia</taxon>
        <taxon>Autobranchia</taxon>
        <taxon>Heteroconchia</taxon>
        <taxon>Euheterodonta</taxon>
        <taxon>Imparidentia</taxon>
        <taxon>Neoheterodontei</taxon>
        <taxon>Myida</taxon>
        <taxon>Dreissenoidea</taxon>
        <taxon>Dreissenidae</taxon>
        <taxon>Dreissena</taxon>
    </lineage>
</organism>
<evidence type="ECO:0000313" key="1">
    <source>
        <dbReference type="EMBL" id="KAH3775899.1"/>
    </source>
</evidence>
<reference evidence="1" key="1">
    <citation type="journal article" date="2019" name="bioRxiv">
        <title>The Genome of the Zebra Mussel, Dreissena polymorpha: A Resource for Invasive Species Research.</title>
        <authorList>
            <person name="McCartney M.A."/>
            <person name="Auch B."/>
            <person name="Kono T."/>
            <person name="Mallez S."/>
            <person name="Zhang Y."/>
            <person name="Obille A."/>
            <person name="Becker A."/>
            <person name="Abrahante J.E."/>
            <person name="Garbe J."/>
            <person name="Badalamenti J.P."/>
            <person name="Herman A."/>
            <person name="Mangelson H."/>
            <person name="Liachko I."/>
            <person name="Sullivan S."/>
            <person name="Sone E.D."/>
            <person name="Koren S."/>
            <person name="Silverstein K.A.T."/>
            <person name="Beckman K.B."/>
            <person name="Gohl D.M."/>
        </authorList>
    </citation>
    <scope>NUCLEOTIDE SEQUENCE</scope>
    <source>
        <strain evidence="1">Duluth1</strain>
        <tissue evidence="1">Whole animal</tissue>
    </source>
</reference>
<evidence type="ECO:0000313" key="2">
    <source>
        <dbReference type="Proteomes" id="UP000828390"/>
    </source>
</evidence>
<protein>
    <submittedName>
        <fullName evidence="1">Uncharacterized protein</fullName>
    </submittedName>
</protein>